<dbReference type="AlphaFoldDB" id="A0A3D8L7M9"/>
<organism evidence="2 3">
    <name type="scientific">Pontibacter diazotrophicus</name>
    <dbReference type="NCBI Taxonomy" id="1400979"/>
    <lineage>
        <taxon>Bacteria</taxon>
        <taxon>Pseudomonadati</taxon>
        <taxon>Bacteroidota</taxon>
        <taxon>Cytophagia</taxon>
        <taxon>Cytophagales</taxon>
        <taxon>Hymenobacteraceae</taxon>
        <taxon>Pontibacter</taxon>
    </lineage>
</organism>
<name>A0A3D8L7M9_9BACT</name>
<gene>
    <name evidence="2" type="ORF">DXT99_20150</name>
</gene>
<evidence type="ECO:0000313" key="3">
    <source>
        <dbReference type="Proteomes" id="UP000256708"/>
    </source>
</evidence>
<dbReference type="PROSITE" id="PS51257">
    <property type="entry name" value="PROKAR_LIPOPROTEIN"/>
    <property type="match status" value="1"/>
</dbReference>
<dbReference type="OrthoDB" id="9882689at2"/>
<dbReference type="Proteomes" id="UP000256708">
    <property type="component" value="Unassembled WGS sequence"/>
</dbReference>
<accession>A0A3D8L7M9</accession>
<keyword evidence="3" id="KW-1185">Reference proteome</keyword>
<keyword evidence="1" id="KW-0732">Signal</keyword>
<feature type="signal peptide" evidence="1">
    <location>
        <begin position="1"/>
        <end position="19"/>
    </location>
</feature>
<feature type="chain" id="PRO_5017695816" evidence="1">
    <location>
        <begin position="20"/>
        <end position="182"/>
    </location>
</feature>
<sequence>MKATLLYFLLFLSAGCANAQKRVYMNTDSLAVAQAKQLIADRRVEQVLIYERGCLGCVFLQEVDCNCEDSGTDTHLIWAEGQKYYTKELGCCVGDTVKEFSEPRLFEEIVSNNSIIFSSQFKTDYEEIHHGFNKMTLLSANGKQEVYMEDFLFAADNKYRKHNLKQAAKVFTEKLSKEFNKK</sequence>
<comment type="caution">
    <text evidence="2">The sequence shown here is derived from an EMBL/GenBank/DDBJ whole genome shotgun (WGS) entry which is preliminary data.</text>
</comment>
<evidence type="ECO:0000256" key="1">
    <source>
        <dbReference type="SAM" id="SignalP"/>
    </source>
</evidence>
<reference evidence="3" key="1">
    <citation type="submission" date="2018-08" db="EMBL/GenBank/DDBJ databases">
        <authorList>
            <person name="Liu Z.-W."/>
            <person name="Du Z.-J."/>
        </authorList>
    </citation>
    <scope>NUCLEOTIDE SEQUENCE [LARGE SCALE GENOMIC DNA]</scope>
    <source>
        <strain evidence="3">H4X</strain>
    </source>
</reference>
<dbReference type="EMBL" id="QRGR01000025">
    <property type="protein sequence ID" value="RDV13333.1"/>
    <property type="molecule type" value="Genomic_DNA"/>
</dbReference>
<proteinExistence type="predicted"/>
<protein>
    <submittedName>
        <fullName evidence="2">Uncharacterized protein</fullName>
    </submittedName>
</protein>
<dbReference type="RefSeq" id="WP_115567390.1">
    <property type="nucleotide sequence ID" value="NZ_QRGR01000025.1"/>
</dbReference>
<evidence type="ECO:0000313" key="2">
    <source>
        <dbReference type="EMBL" id="RDV13333.1"/>
    </source>
</evidence>